<feature type="domain" description="N-acetyltransferase" evidence="1">
    <location>
        <begin position="58"/>
        <end position="192"/>
    </location>
</feature>
<reference evidence="2 3" key="1">
    <citation type="submission" date="2020-08" db="EMBL/GenBank/DDBJ databases">
        <title>Genome Sequencing of Nocardia wallacei strain FMUON74 and assembly.</title>
        <authorList>
            <person name="Toyokawa M."/>
            <person name="Uesaka K."/>
        </authorList>
    </citation>
    <scope>NUCLEOTIDE SEQUENCE [LARGE SCALE GENOMIC DNA]</scope>
    <source>
        <strain evidence="2 3">FMUON74</strain>
    </source>
</reference>
<dbReference type="Gene3D" id="3.40.630.30">
    <property type="match status" value="1"/>
</dbReference>
<evidence type="ECO:0000313" key="3">
    <source>
        <dbReference type="Proteomes" id="UP000516173"/>
    </source>
</evidence>
<dbReference type="PROSITE" id="PS51186">
    <property type="entry name" value="GNAT"/>
    <property type="match status" value="1"/>
</dbReference>
<accession>A0A7G1KPG1</accession>
<sequence length="192" mass="21316">MNSDDADPNGPDVPAAAAVLATAFADDPLMTYFWPNADRRRRHLPHFWAWRVRSRHRDGIVDVARDHSNRMVAVALWETPTTASPPLEPRTLIKTLGTAIPRALAAAAQMGNARPAEPHFYLAAIGTLPAARGQNHATQLIRTRLADTNDTCFLIATHPKNRPFYEHLGFVQNQEIKIKRGPTVYPMSLDPA</sequence>
<evidence type="ECO:0000313" key="2">
    <source>
        <dbReference type="EMBL" id="BCK56123.1"/>
    </source>
</evidence>
<dbReference type="GeneID" id="80348402"/>
<dbReference type="RefSeq" id="WP_187683262.1">
    <property type="nucleotide sequence ID" value="NZ_AP023396.1"/>
</dbReference>
<proteinExistence type="predicted"/>
<dbReference type="SUPFAM" id="SSF55729">
    <property type="entry name" value="Acyl-CoA N-acyltransferases (Nat)"/>
    <property type="match status" value="1"/>
</dbReference>
<dbReference type="GO" id="GO:0016747">
    <property type="term" value="F:acyltransferase activity, transferring groups other than amino-acyl groups"/>
    <property type="evidence" value="ECO:0007669"/>
    <property type="project" value="InterPro"/>
</dbReference>
<gene>
    <name evidence="2" type="ORF">NWFMUON74_38950</name>
</gene>
<organism evidence="2 3">
    <name type="scientific">Nocardia wallacei</name>
    <dbReference type="NCBI Taxonomy" id="480035"/>
    <lineage>
        <taxon>Bacteria</taxon>
        <taxon>Bacillati</taxon>
        <taxon>Actinomycetota</taxon>
        <taxon>Actinomycetes</taxon>
        <taxon>Mycobacteriales</taxon>
        <taxon>Nocardiaceae</taxon>
        <taxon>Nocardia</taxon>
    </lineage>
</organism>
<name>A0A7G1KPG1_9NOCA</name>
<dbReference type="InterPro" id="IPR016181">
    <property type="entry name" value="Acyl_CoA_acyltransferase"/>
</dbReference>
<dbReference type="PANTHER" id="PTHR42791:SF1">
    <property type="entry name" value="N-ACETYLTRANSFERASE DOMAIN-CONTAINING PROTEIN"/>
    <property type="match status" value="1"/>
</dbReference>
<dbReference type="InterPro" id="IPR000182">
    <property type="entry name" value="GNAT_dom"/>
</dbReference>
<protein>
    <submittedName>
        <fullName evidence="2">N-acetyltransferase</fullName>
    </submittedName>
</protein>
<dbReference type="EMBL" id="AP023396">
    <property type="protein sequence ID" value="BCK56123.1"/>
    <property type="molecule type" value="Genomic_DNA"/>
</dbReference>
<dbReference type="Pfam" id="PF13673">
    <property type="entry name" value="Acetyltransf_10"/>
    <property type="match status" value="1"/>
</dbReference>
<dbReference type="AlphaFoldDB" id="A0A7G1KPG1"/>
<keyword evidence="3" id="KW-1185">Reference proteome</keyword>
<dbReference type="Proteomes" id="UP000516173">
    <property type="component" value="Chromosome"/>
</dbReference>
<dbReference type="InterPro" id="IPR052523">
    <property type="entry name" value="Trichothecene_AcTrans"/>
</dbReference>
<dbReference type="KEGG" id="nwl:NWFMUON74_38950"/>
<evidence type="ECO:0000259" key="1">
    <source>
        <dbReference type="PROSITE" id="PS51186"/>
    </source>
</evidence>
<dbReference type="PANTHER" id="PTHR42791">
    <property type="entry name" value="GNAT FAMILY ACETYLTRANSFERASE"/>
    <property type="match status" value="1"/>
</dbReference>
<keyword evidence="2" id="KW-0808">Transferase</keyword>